<feature type="transmembrane region" description="Helical" evidence="1">
    <location>
        <begin position="25"/>
        <end position="44"/>
    </location>
</feature>
<keyword evidence="1" id="KW-0812">Transmembrane</keyword>
<evidence type="ECO:0000313" key="3">
    <source>
        <dbReference type="Proteomes" id="UP000254287"/>
    </source>
</evidence>
<protein>
    <submittedName>
        <fullName evidence="2">ABC transporter permease</fullName>
    </submittedName>
</protein>
<dbReference type="AlphaFoldDB" id="A0A376D0P3"/>
<name>A0A376D0P3_9CORY</name>
<feature type="transmembrane region" description="Helical" evidence="1">
    <location>
        <begin position="189"/>
        <end position="207"/>
    </location>
</feature>
<feature type="transmembrane region" description="Helical" evidence="1">
    <location>
        <begin position="117"/>
        <end position="135"/>
    </location>
</feature>
<proteinExistence type="predicted"/>
<accession>A0A376D0P3</accession>
<keyword evidence="1" id="KW-0472">Membrane</keyword>
<keyword evidence="1" id="KW-1133">Transmembrane helix</keyword>
<feature type="transmembrane region" description="Helical" evidence="1">
    <location>
        <begin position="142"/>
        <end position="162"/>
    </location>
</feature>
<feature type="transmembrane region" description="Helical" evidence="1">
    <location>
        <begin position="92"/>
        <end position="111"/>
    </location>
</feature>
<organism evidence="2 3">
    <name type="scientific">Corynebacterium minutissimum</name>
    <dbReference type="NCBI Taxonomy" id="38301"/>
    <lineage>
        <taxon>Bacteria</taxon>
        <taxon>Bacillati</taxon>
        <taxon>Actinomycetota</taxon>
        <taxon>Actinomycetes</taxon>
        <taxon>Mycobacteriales</taxon>
        <taxon>Corynebacteriaceae</taxon>
        <taxon>Corynebacterium</taxon>
    </lineage>
</organism>
<sequence length="208" mass="22498">MTTRTDPKQLVPHYGWLLWARFQNLPIAVIAAVCTALTAKAVLTAISRPGATIEDSHLFIAIAASACLTIAMKKESALERTRARSLVARRSMLLLVFAAVIGVISVMCFGFTTAPYAGLACARDCSFLLGCTCIVSRVLPNLYLWAVPLLVGCVSLFFSPSYPLPTMETLWLPLKSPGLLFTQDGAFDGSWFIATGAIVLGVPRFILR</sequence>
<gene>
    <name evidence="2" type="ORF">NCTC10289_01845</name>
</gene>
<dbReference type="EMBL" id="UFXP01000001">
    <property type="protein sequence ID" value="STC79434.1"/>
    <property type="molecule type" value="Genomic_DNA"/>
</dbReference>
<dbReference type="RefSeq" id="WP_115022823.1">
    <property type="nucleotide sequence ID" value="NZ_CP069533.1"/>
</dbReference>
<reference evidence="2 3" key="1">
    <citation type="submission" date="2018-06" db="EMBL/GenBank/DDBJ databases">
        <authorList>
            <consortium name="Pathogen Informatics"/>
            <person name="Doyle S."/>
        </authorList>
    </citation>
    <scope>NUCLEOTIDE SEQUENCE [LARGE SCALE GENOMIC DNA]</scope>
    <source>
        <strain evidence="2 3">NCTC10289</strain>
    </source>
</reference>
<evidence type="ECO:0000256" key="1">
    <source>
        <dbReference type="SAM" id="Phobius"/>
    </source>
</evidence>
<evidence type="ECO:0000313" key="2">
    <source>
        <dbReference type="EMBL" id="STC79434.1"/>
    </source>
</evidence>
<dbReference type="Proteomes" id="UP000254287">
    <property type="component" value="Unassembled WGS sequence"/>
</dbReference>
<feature type="transmembrane region" description="Helical" evidence="1">
    <location>
        <begin position="56"/>
        <end position="72"/>
    </location>
</feature>